<accession>A0A699IT37</accession>
<dbReference type="Pfam" id="PF00078">
    <property type="entry name" value="RVT_1"/>
    <property type="match status" value="1"/>
</dbReference>
<evidence type="ECO:0000313" key="2">
    <source>
        <dbReference type="EMBL" id="GEZ83489.1"/>
    </source>
</evidence>
<dbReference type="AlphaFoldDB" id="A0A699IT37"/>
<comment type="caution">
    <text evidence="2">The sequence shown here is derived from an EMBL/GenBank/DDBJ whole genome shotgun (WGS) entry which is preliminary data.</text>
</comment>
<dbReference type="PANTHER" id="PTHR33116:SF77">
    <property type="entry name" value="RNA-DIRECTED DNA POLYMERASE"/>
    <property type="match status" value="1"/>
</dbReference>
<dbReference type="PROSITE" id="PS50878">
    <property type="entry name" value="RT_POL"/>
    <property type="match status" value="1"/>
</dbReference>
<proteinExistence type="predicted"/>
<keyword evidence="2" id="KW-0808">Transferase</keyword>
<protein>
    <submittedName>
        <fullName evidence="2">RNA-directed DNA polymerase, eukaryota</fullName>
    </submittedName>
</protein>
<feature type="domain" description="Reverse transcriptase" evidence="1">
    <location>
        <begin position="53"/>
        <end position="295"/>
    </location>
</feature>
<organism evidence="2">
    <name type="scientific">Tanacetum cinerariifolium</name>
    <name type="common">Dalmatian daisy</name>
    <name type="synonym">Chrysanthemum cinerariifolium</name>
    <dbReference type="NCBI Taxonomy" id="118510"/>
    <lineage>
        <taxon>Eukaryota</taxon>
        <taxon>Viridiplantae</taxon>
        <taxon>Streptophyta</taxon>
        <taxon>Embryophyta</taxon>
        <taxon>Tracheophyta</taxon>
        <taxon>Spermatophyta</taxon>
        <taxon>Magnoliopsida</taxon>
        <taxon>eudicotyledons</taxon>
        <taxon>Gunneridae</taxon>
        <taxon>Pentapetalae</taxon>
        <taxon>asterids</taxon>
        <taxon>campanulids</taxon>
        <taxon>Asterales</taxon>
        <taxon>Asteraceae</taxon>
        <taxon>Asteroideae</taxon>
        <taxon>Anthemideae</taxon>
        <taxon>Anthemidinae</taxon>
        <taxon>Tanacetum</taxon>
    </lineage>
</organism>
<dbReference type="PANTHER" id="PTHR33116">
    <property type="entry name" value="REVERSE TRANSCRIPTASE ZINC-BINDING DOMAIN-CONTAINING PROTEIN-RELATED-RELATED"/>
    <property type="match status" value="1"/>
</dbReference>
<keyword evidence="2" id="KW-0548">Nucleotidyltransferase</keyword>
<gene>
    <name evidence="2" type="ORF">Tci_555462</name>
</gene>
<dbReference type="GO" id="GO:0003964">
    <property type="term" value="F:RNA-directed DNA polymerase activity"/>
    <property type="evidence" value="ECO:0007669"/>
    <property type="project" value="UniProtKB-KW"/>
</dbReference>
<reference evidence="2" key="1">
    <citation type="journal article" date="2019" name="Sci. Rep.">
        <title>Draft genome of Tanacetum cinerariifolium, the natural source of mosquito coil.</title>
        <authorList>
            <person name="Yamashiro T."/>
            <person name="Shiraishi A."/>
            <person name="Satake H."/>
            <person name="Nakayama K."/>
        </authorList>
    </citation>
    <scope>NUCLEOTIDE SEQUENCE</scope>
</reference>
<dbReference type="InterPro" id="IPR043502">
    <property type="entry name" value="DNA/RNA_pol_sf"/>
</dbReference>
<evidence type="ECO:0000259" key="1">
    <source>
        <dbReference type="PROSITE" id="PS50878"/>
    </source>
</evidence>
<sequence>MVMLEAEVTNAEIKKAVSDCGSDKSLGPDGYTFEFIWKFWEIIGADVCRAIKSFFLSGRYPKGCNPSFIALIPKVNNAKVVKDYRPISLIGCQYNVSKILANRLSLVMSSLIIKEQSAFFRDRQILDGPMILSEFGFGSTWRDWIMGCLVSSTASVLVNGNPTKEFQLQKGLRQGDPLSLFLFLLVMESLHLYFVRGMNIGFYKGIQVGDRESLNVSYLFYADDAVFIGEWKEENLWNLVCILHCFYLASGLRTNIKKCSLMGVGGVNFEDVCIGASVIGCEPAKTPFKYLEVLVESKMARIHSWDVVIDKIVAKLSKWEADRLSTGGRFTLIKSVLSSLPSYYFSLFKLPVGVLKRLEAIRSKFFRGVDSDSRKISWFSWDKVIASKDVGGLDSIRSKDQLKTKGANLLSCITKKAGNGNDTSFWLENWIEGDVLKSKFSRLGLDRWIWSLAIDGEFSVKSARKHIDDGLCLLEGMPTRWSKLVLIKVNILCWRIALNKIPS</sequence>
<keyword evidence="2" id="KW-0695">RNA-directed DNA polymerase</keyword>
<dbReference type="CDD" id="cd01650">
    <property type="entry name" value="RT_nLTR_like"/>
    <property type="match status" value="1"/>
</dbReference>
<dbReference type="EMBL" id="BKCJ010329995">
    <property type="protein sequence ID" value="GEZ83489.1"/>
    <property type="molecule type" value="Genomic_DNA"/>
</dbReference>
<dbReference type="SUPFAM" id="SSF56672">
    <property type="entry name" value="DNA/RNA polymerases"/>
    <property type="match status" value="1"/>
</dbReference>
<feature type="non-terminal residue" evidence="2">
    <location>
        <position position="503"/>
    </location>
</feature>
<name>A0A699IT37_TANCI</name>
<dbReference type="InterPro" id="IPR000477">
    <property type="entry name" value="RT_dom"/>
</dbReference>